<dbReference type="EMBL" id="AP018358">
    <property type="protein sequence ID" value="BBA40930.1"/>
    <property type="molecule type" value="Genomic_DNA"/>
</dbReference>
<sequence>MVVLCDREGILASNFTRFPKLLEKVPGLYPCAFDGQRLVITLDRLLRVREKIGFTLLDETGIGRLSEHFQGGKEDVEQTAYIPPRIWAYQVRRLRECLDDFLQHKQRVEDCFNFCVDAYAHNFGSILCALGHEGRRDSHRPFTVQKNGAGARNGQKFHGRFELTAQRFGIDALLERWVQPPNRKCINIKSFSAYLTLVQSVGLSYIANFTLQRKEEVGALRADCLMWDEDPVLGRILVICGETTKTDPDSDARWPTSSSVEVAVDAMTVVAKLRVRCAASNPEVNCSGDDLMNPYLFHTAFEPWSSLPSGWRPYSTRPRAYNYQFVMQRYPRLFDPEQMKITEDDLVIARMFTPNLDKGGKFKVGEIWPLAYHQLRRTGGINMFASGVLSDSSIQVIMKHLTILQTRYYGQNYSRMRFSEDFESQVVAARYEVMARQIETLVSERYLSPLGEERKHEIIVRLIGNRDFKALVKAGRNGEVSFRETRLGGCTKDGHCDYGGIESVVRCTGGDGDKPCRDAVYDRTKQLSVERQLASVEQRIPKTQRGSPREQALQAEANGLRSYLNVIRN</sequence>
<gene>
    <name evidence="1" type="ORF">BCCH1_33730</name>
</gene>
<name>A0A250L8P5_9BURK</name>
<proteinExistence type="predicted"/>
<dbReference type="AlphaFoldDB" id="A0A250L8P5"/>
<reference evidence="1" key="1">
    <citation type="journal article" date="2016" name="Biosci. Biotechnol. Biochem.">
        <title>Bioconversion of AHX to AOH by resting cells of Burkholderia contaminans CH-1.</title>
        <authorList>
            <person name="Choi J.H."/>
            <person name="Kikuchi A."/>
            <person name="Pumkaeo P."/>
            <person name="Hirai H."/>
            <person name="Tokuyama S."/>
            <person name="Kawagishi H."/>
        </authorList>
    </citation>
    <scope>NUCLEOTIDE SEQUENCE</scope>
    <source>
        <strain evidence="1">CH-1</strain>
    </source>
</reference>
<organism evidence="1">
    <name type="scientific">Burkholderia contaminans</name>
    <dbReference type="NCBI Taxonomy" id="488447"/>
    <lineage>
        <taxon>Bacteria</taxon>
        <taxon>Pseudomonadati</taxon>
        <taxon>Pseudomonadota</taxon>
        <taxon>Betaproteobacteria</taxon>
        <taxon>Burkholderiales</taxon>
        <taxon>Burkholderiaceae</taxon>
        <taxon>Burkholderia</taxon>
        <taxon>Burkholderia cepacia complex</taxon>
    </lineage>
</organism>
<accession>A0A250L8P5</accession>
<reference evidence="1" key="2">
    <citation type="journal article" date="2017" name="Genome Announc.">
        <title>High-Quality Draft Genome Sequence of Burkholderia contaminans CH-1, a Gram-Negative Bacterium That Metabolizes 2-Azahypoxanthine, a Plant Growth-Regulating Compound.</title>
        <authorList>
            <person name="Choi J.-H."/>
            <person name="Sugiura H."/>
            <person name="Moriuchi R."/>
            <person name="Kawagishi H."/>
            <person name="Dohra H."/>
        </authorList>
    </citation>
    <scope>NUCLEOTIDE SEQUENCE</scope>
    <source>
        <strain evidence="1">CH-1</strain>
    </source>
</reference>
<evidence type="ECO:0000313" key="1">
    <source>
        <dbReference type="EMBL" id="BBA40930.1"/>
    </source>
</evidence>
<evidence type="ECO:0008006" key="2">
    <source>
        <dbReference type="Google" id="ProtNLM"/>
    </source>
</evidence>
<protein>
    <recommendedName>
        <fullName evidence="2">Integrase</fullName>
    </recommendedName>
</protein>